<dbReference type="EMBL" id="CH480829">
    <property type="protein sequence ID" value="EDW45505.1"/>
    <property type="molecule type" value="Genomic_DNA"/>
</dbReference>
<dbReference type="HOGENOM" id="CLU_2963243_0_0_1"/>
<accession>B4ID79</accession>
<name>B4ID79_DROSE</name>
<dbReference type="Proteomes" id="UP000001292">
    <property type="component" value="Unassembled WGS sequence"/>
</dbReference>
<sequence length="59" mass="6554">MKLMPQTLHGHVLHETADAKKQQPGQQLVHEAPQWVGAQKERVGGCRKDEGWAKSRIGA</sequence>
<gene>
    <name evidence="1" type="primary">Dsec\GM16811</name>
    <name evidence="1" type="ORF">Dsec_GM16811</name>
</gene>
<dbReference type="AlphaFoldDB" id="B4ID79"/>
<keyword evidence="2" id="KW-1185">Reference proteome</keyword>
<protein>
    <submittedName>
        <fullName evidence="1">GM16811</fullName>
    </submittedName>
</protein>
<organism evidence="2">
    <name type="scientific">Drosophila sechellia</name>
    <name type="common">Fruit fly</name>
    <dbReference type="NCBI Taxonomy" id="7238"/>
    <lineage>
        <taxon>Eukaryota</taxon>
        <taxon>Metazoa</taxon>
        <taxon>Ecdysozoa</taxon>
        <taxon>Arthropoda</taxon>
        <taxon>Hexapoda</taxon>
        <taxon>Insecta</taxon>
        <taxon>Pterygota</taxon>
        <taxon>Neoptera</taxon>
        <taxon>Endopterygota</taxon>
        <taxon>Diptera</taxon>
        <taxon>Brachycera</taxon>
        <taxon>Muscomorpha</taxon>
        <taxon>Ephydroidea</taxon>
        <taxon>Drosophilidae</taxon>
        <taxon>Drosophila</taxon>
        <taxon>Sophophora</taxon>
    </lineage>
</organism>
<reference evidence="1 2" key="1">
    <citation type="journal article" date="2007" name="Nature">
        <title>Evolution of genes and genomes on the Drosophila phylogeny.</title>
        <authorList>
            <consortium name="Drosophila 12 Genomes Consortium"/>
            <person name="Clark A.G."/>
            <person name="Eisen M.B."/>
            <person name="Smith D.R."/>
            <person name="Bergman C.M."/>
            <person name="Oliver B."/>
            <person name="Markow T.A."/>
            <person name="Kaufman T.C."/>
            <person name="Kellis M."/>
            <person name="Gelbart W."/>
            <person name="Iyer V.N."/>
            <person name="Pollard D.A."/>
            <person name="Sackton T.B."/>
            <person name="Larracuente A.M."/>
            <person name="Singh N.D."/>
            <person name="Abad J.P."/>
            <person name="Abt D.N."/>
            <person name="Adryan B."/>
            <person name="Aguade M."/>
            <person name="Akashi H."/>
            <person name="Anderson W.W."/>
            <person name="Aquadro C.F."/>
            <person name="Ardell D.H."/>
            <person name="Arguello R."/>
            <person name="Artieri C.G."/>
            <person name="Barbash D.A."/>
            <person name="Barker D."/>
            <person name="Barsanti P."/>
            <person name="Batterham P."/>
            <person name="Batzoglou S."/>
            <person name="Begun D."/>
            <person name="Bhutkar A."/>
            <person name="Blanco E."/>
            <person name="Bosak S.A."/>
            <person name="Bradley R.K."/>
            <person name="Brand A.D."/>
            <person name="Brent M.R."/>
            <person name="Brooks A.N."/>
            <person name="Brown R.H."/>
            <person name="Butlin R.K."/>
            <person name="Caggese C."/>
            <person name="Calvi B.R."/>
            <person name="Bernardo de Carvalho A."/>
            <person name="Caspi A."/>
            <person name="Castrezana S."/>
            <person name="Celniker S.E."/>
            <person name="Chang J.L."/>
            <person name="Chapple C."/>
            <person name="Chatterji S."/>
            <person name="Chinwalla A."/>
            <person name="Civetta A."/>
            <person name="Clifton S.W."/>
            <person name="Comeron J.M."/>
            <person name="Costello J.C."/>
            <person name="Coyne J.A."/>
            <person name="Daub J."/>
            <person name="David R.G."/>
            <person name="Delcher A.L."/>
            <person name="Delehaunty K."/>
            <person name="Do C.B."/>
            <person name="Ebling H."/>
            <person name="Edwards K."/>
            <person name="Eickbush T."/>
            <person name="Evans J.D."/>
            <person name="Filipski A."/>
            <person name="Findeiss S."/>
            <person name="Freyhult E."/>
            <person name="Fulton L."/>
            <person name="Fulton R."/>
            <person name="Garcia A.C."/>
            <person name="Gardiner A."/>
            <person name="Garfield D.A."/>
            <person name="Garvin B.E."/>
            <person name="Gibson G."/>
            <person name="Gilbert D."/>
            <person name="Gnerre S."/>
            <person name="Godfrey J."/>
            <person name="Good R."/>
            <person name="Gotea V."/>
            <person name="Gravely B."/>
            <person name="Greenberg A.J."/>
            <person name="Griffiths-Jones S."/>
            <person name="Gross S."/>
            <person name="Guigo R."/>
            <person name="Gustafson E.A."/>
            <person name="Haerty W."/>
            <person name="Hahn M.W."/>
            <person name="Halligan D.L."/>
            <person name="Halpern A.L."/>
            <person name="Halter G.M."/>
            <person name="Han M.V."/>
            <person name="Heger A."/>
            <person name="Hillier L."/>
            <person name="Hinrichs A.S."/>
            <person name="Holmes I."/>
            <person name="Hoskins R.A."/>
            <person name="Hubisz M.J."/>
            <person name="Hultmark D."/>
            <person name="Huntley M.A."/>
            <person name="Jaffe D.B."/>
            <person name="Jagadeeshan S."/>
            <person name="Jeck W.R."/>
            <person name="Johnson J."/>
            <person name="Jones C.D."/>
            <person name="Jordan W.C."/>
            <person name="Karpen G.H."/>
            <person name="Kataoka E."/>
            <person name="Keightley P.D."/>
            <person name="Kheradpour P."/>
            <person name="Kirkness E.F."/>
            <person name="Koerich L.B."/>
            <person name="Kristiansen K."/>
            <person name="Kudrna D."/>
            <person name="Kulathinal R.J."/>
            <person name="Kumar S."/>
            <person name="Kwok R."/>
            <person name="Lander E."/>
            <person name="Langley C.H."/>
            <person name="Lapoint R."/>
            <person name="Lazzaro B.P."/>
            <person name="Lee S.J."/>
            <person name="Levesque L."/>
            <person name="Li R."/>
            <person name="Lin C.F."/>
            <person name="Lin M.F."/>
            <person name="Lindblad-Toh K."/>
            <person name="Llopart A."/>
            <person name="Long M."/>
            <person name="Low L."/>
            <person name="Lozovsky E."/>
            <person name="Lu J."/>
            <person name="Luo M."/>
            <person name="Machado C.A."/>
            <person name="Makalowski W."/>
            <person name="Marzo M."/>
            <person name="Matsuda M."/>
            <person name="Matzkin L."/>
            <person name="McAllister B."/>
            <person name="McBride C.S."/>
            <person name="McKernan B."/>
            <person name="McKernan K."/>
            <person name="Mendez-Lago M."/>
            <person name="Minx P."/>
            <person name="Mollenhauer M.U."/>
            <person name="Montooth K."/>
            <person name="Mount S.M."/>
            <person name="Mu X."/>
            <person name="Myers E."/>
            <person name="Negre B."/>
            <person name="Newfeld S."/>
            <person name="Nielsen R."/>
            <person name="Noor M.A."/>
            <person name="O'Grady P."/>
            <person name="Pachter L."/>
            <person name="Papaceit M."/>
            <person name="Parisi M.J."/>
            <person name="Parisi M."/>
            <person name="Parts L."/>
            <person name="Pedersen J.S."/>
            <person name="Pesole G."/>
            <person name="Phillippy A.M."/>
            <person name="Ponting C.P."/>
            <person name="Pop M."/>
            <person name="Porcelli D."/>
            <person name="Powell J.R."/>
            <person name="Prohaska S."/>
            <person name="Pruitt K."/>
            <person name="Puig M."/>
            <person name="Quesneville H."/>
            <person name="Ram K.R."/>
            <person name="Rand D."/>
            <person name="Rasmussen M.D."/>
            <person name="Reed L.K."/>
            <person name="Reenan R."/>
            <person name="Reily A."/>
            <person name="Remington K.A."/>
            <person name="Rieger T.T."/>
            <person name="Ritchie M.G."/>
            <person name="Robin C."/>
            <person name="Rogers Y.H."/>
            <person name="Rohde C."/>
            <person name="Rozas J."/>
            <person name="Rubenfield M.J."/>
            <person name="Ruiz A."/>
            <person name="Russo S."/>
            <person name="Salzberg S.L."/>
            <person name="Sanchez-Gracia A."/>
            <person name="Saranga D.J."/>
            <person name="Sato H."/>
            <person name="Schaeffer S.W."/>
            <person name="Schatz M.C."/>
            <person name="Schlenke T."/>
            <person name="Schwartz R."/>
            <person name="Segarra C."/>
            <person name="Singh R.S."/>
            <person name="Sirot L."/>
            <person name="Sirota M."/>
            <person name="Sisneros N.B."/>
            <person name="Smith C.D."/>
            <person name="Smith T.F."/>
            <person name="Spieth J."/>
            <person name="Stage D.E."/>
            <person name="Stark A."/>
            <person name="Stephan W."/>
            <person name="Strausberg R.L."/>
            <person name="Strempel S."/>
            <person name="Sturgill D."/>
            <person name="Sutton G."/>
            <person name="Sutton G.G."/>
            <person name="Tao W."/>
            <person name="Teichmann S."/>
            <person name="Tobari Y.N."/>
            <person name="Tomimura Y."/>
            <person name="Tsolas J.M."/>
            <person name="Valente V.L."/>
            <person name="Venter E."/>
            <person name="Venter J.C."/>
            <person name="Vicario S."/>
            <person name="Vieira F.G."/>
            <person name="Vilella A.J."/>
            <person name="Villasante A."/>
            <person name="Walenz B."/>
            <person name="Wang J."/>
            <person name="Wasserman M."/>
            <person name="Watts T."/>
            <person name="Wilson D."/>
            <person name="Wilson R.K."/>
            <person name="Wing R.A."/>
            <person name="Wolfner M.F."/>
            <person name="Wong A."/>
            <person name="Wong G.K."/>
            <person name="Wu C.I."/>
            <person name="Wu G."/>
            <person name="Yamamoto D."/>
            <person name="Yang H.P."/>
            <person name="Yang S.P."/>
            <person name="Yorke J.A."/>
            <person name="Yoshida K."/>
            <person name="Zdobnov E."/>
            <person name="Zhang P."/>
            <person name="Zhang Y."/>
            <person name="Zimin A.V."/>
            <person name="Baldwin J."/>
            <person name="Abdouelleil A."/>
            <person name="Abdulkadir J."/>
            <person name="Abebe A."/>
            <person name="Abera B."/>
            <person name="Abreu J."/>
            <person name="Acer S.C."/>
            <person name="Aftuck L."/>
            <person name="Alexander A."/>
            <person name="An P."/>
            <person name="Anderson E."/>
            <person name="Anderson S."/>
            <person name="Arachi H."/>
            <person name="Azer M."/>
            <person name="Bachantsang P."/>
            <person name="Barry A."/>
            <person name="Bayul T."/>
            <person name="Berlin A."/>
            <person name="Bessette D."/>
            <person name="Bloom T."/>
            <person name="Blye J."/>
            <person name="Boguslavskiy L."/>
            <person name="Bonnet C."/>
            <person name="Boukhgalter B."/>
            <person name="Bourzgui I."/>
            <person name="Brown A."/>
            <person name="Cahill P."/>
            <person name="Channer S."/>
            <person name="Cheshatsang Y."/>
            <person name="Chuda L."/>
            <person name="Citroen M."/>
            <person name="Collymore A."/>
            <person name="Cooke P."/>
            <person name="Costello M."/>
            <person name="D'Aco K."/>
            <person name="Daza R."/>
            <person name="De Haan G."/>
            <person name="DeGray S."/>
            <person name="DeMaso C."/>
            <person name="Dhargay N."/>
            <person name="Dooley K."/>
            <person name="Dooley E."/>
            <person name="Doricent M."/>
            <person name="Dorje P."/>
            <person name="Dorjee K."/>
            <person name="Dupes A."/>
            <person name="Elong R."/>
            <person name="Falk J."/>
            <person name="Farina A."/>
            <person name="Faro S."/>
            <person name="Ferguson D."/>
            <person name="Fisher S."/>
            <person name="Foley C.D."/>
            <person name="Franke A."/>
            <person name="Friedrich D."/>
            <person name="Gadbois L."/>
            <person name="Gearin G."/>
            <person name="Gearin C.R."/>
            <person name="Giannoukos G."/>
            <person name="Goode T."/>
            <person name="Graham J."/>
            <person name="Grandbois E."/>
            <person name="Grewal S."/>
            <person name="Gyaltsen K."/>
            <person name="Hafez N."/>
            <person name="Hagos B."/>
            <person name="Hall J."/>
            <person name="Henson C."/>
            <person name="Hollinger A."/>
            <person name="Honan T."/>
            <person name="Huard M.D."/>
            <person name="Hughes L."/>
            <person name="Hurhula B."/>
            <person name="Husby M.E."/>
            <person name="Kamat A."/>
            <person name="Kanga B."/>
            <person name="Kashin S."/>
            <person name="Khazanovich D."/>
            <person name="Kisner P."/>
            <person name="Lance K."/>
            <person name="Lara M."/>
            <person name="Lee W."/>
            <person name="Lennon N."/>
            <person name="Letendre F."/>
            <person name="LeVine R."/>
            <person name="Lipovsky A."/>
            <person name="Liu X."/>
            <person name="Liu J."/>
            <person name="Liu S."/>
            <person name="Lokyitsang T."/>
            <person name="Lokyitsang Y."/>
            <person name="Lubonja R."/>
            <person name="Lui A."/>
            <person name="MacDonald P."/>
            <person name="Magnisalis V."/>
            <person name="Maru K."/>
            <person name="Matthews C."/>
            <person name="McCusker W."/>
            <person name="McDonough S."/>
            <person name="Mehta T."/>
            <person name="Meldrim J."/>
            <person name="Meneus L."/>
            <person name="Mihai O."/>
            <person name="Mihalev A."/>
            <person name="Mihova T."/>
            <person name="Mittelman R."/>
            <person name="Mlenga V."/>
            <person name="Montmayeur A."/>
            <person name="Mulrain L."/>
            <person name="Navidi A."/>
            <person name="Naylor J."/>
            <person name="Negash T."/>
            <person name="Nguyen T."/>
            <person name="Nguyen N."/>
            <person name="Nicol R."/>
            <person name="Norbu C."/>
            <person name="Norbu N."/>
            <person name="Novod N."/>
            <person name="O'Neill B."/>
            <person name="Osman S."/>
            <person name="Markiewicz E."/>
            <person name="Oyono O.L."/>
            <person name="Patti C."/>
            <person name="Phunkhang P."/>
            <person name="Pierre F."/>
            <person name="Priest M."/>
            <person name="Raghuraman S."/>
            <person name="Rege F."/>
            <person name="Reyes R."/>
            <person name="Rise C."/>
            <person name="Rogov P."/>
            <person name="Ross K."/>
            <person name="Ryan E."/>
            <person name="Settipalli S."/>
            <person name="Shea T."/>
            <person name="Sherpa N."/>
            <person name="Shi L."/>
            <person name="Shih D."/>
            <person name="Sparrow T."/>
            <person name="Spaulding J."/>
            <person name="Stalker J."/>
            <person name="Stange-Thomann N."/>
            <person name="Stavropoulos S."/>
            <person name="Stone C."/>
            <person name="Strader C."/>
            <person name="Tesfaye S."/>
            <person name="Thomson T."/>
            <person name="Thoulutsang Y."/>
            <person name="Thoulutsang D."/>
            <person name="Topham K."/>
            <person name="Topping I."/>
            <person name="Tsamla T."/>
            <person name="Vassiliev H."/>
            <person name="Vo A."/>
            <person name="Wangchuk T."/>
            <person name="Wangdi T."/>
            <person name="Weiand M."/>
            <person name="Wilkinson J."/>
            <person name="Wilson A."/>
            <person name="Yadav S."/>
            <person name="Young G."/>
            <person name="Yu Q."/>
            <person name="Zembek L."/>
            <person name="Zhong D."/>
            <person name="Zimmer A."/>
            <person name="Zwirko Z."/>
            <person name="Jaffe D.B."/>
            <person name="Alvarez P."/>
            <person name="Brockman W."/>
            <person name="Butler J."/>
            <person name="Chin C."/>
            <person name="Gnerre S."/>
            <person name="Grabherr M."/>
            <person name="Kleber M."/>
            <person name="Mauceli E."/>
            <person name="MacCallum I."/>
        </authorList>
    </citation>
    <scope>NUCLEOTIDE SEQUENCE [LARGE SCALE GENOMIC DNA]</scope>
    <source>
        <strain evidence="2">Rob3c / Tucson 14021-0248.25</strain>
    </source>
</reference>
<evidence type="ECO:0000313" key="2">
    <source>
        <dbReference type="Proteomes" id="UP000001292"/>
    </source>
</evidence>
<evidence type="ECO:0000313" key="1">
    <source>
        <dbReference type="EMBL" id="EDW45505.1"/>
    </source>
</evidence>
<proteinExistence type="predicted"/>
<dbReference type="OMA" id="HEAPQWV"/>